<organism evidence="5 6">
    <name type="scientific">Albimonas donghaensis</name>
    <dbReference type="NCBI Taxonomy" id="356660"/>
    <lineage>
        <taxon>Bacteria</taxon>
        <taxon>Pseudomonadati</taxon>
        <taxon>Pseudomonadota</taxon>
        <taxon>Alphaproteobacteria</taxon>
        <taxon>Rhodobacterales</taxon>
        <taxon>Paracoccaceae</taxon>
        <taxon>Albimonas</taxon>
    </lineage>
</organism>
<dbReference type="Proteomes" id="UP000199118">
    <property type="component" value="Unassembled WGS sequence"/>
</dbReference>
<dbReference type="EMBL" id="FNMZ01000007">
    <property type="protein sequence ID" value="SDX58036.1"/>
    <property type="molecule type" value="Genomic_DNA"/>
</dbReference>
<accession>A0A1H3CVC6</accession>
<dbReference type="SUPFAM" id="SSF47226">
    <property type="entry name" value="Histidine-containing phosphotransfer domain, HPT domain"/>
    <property type="match status" value="1"/>
</dbReference>
<dbReference type="InterPro" id="IPR001789">
    <property type="entry name" value="Sig_transdc_resp-reg_receiver"/>
</dbReference>
<dbReference type="Pfam" id="PF00072">
    <property type="entry name" value="Response_reg"/>
    <property type="match status" value="1"/>
</dbReference>
<reference evidence="5 6" key="1">
    <citation type="submission" date="2016-10" db="EMBL/GenBank/DDBJ databases">
        <authorList>
            <person name="de Groot N.N."/>
        </authorList>
    </citation>
    <scope>NUCLEOTIDE SEQUENCE [LARGE SCALE GENOMIC DNA]</scope>
    <source>
        <strain evidence="5 6">DSM 17890</strain>
    </source>
</reference>
<dbReference type="Gene3D" id="1.20.120.160">
    <property type="entry name" value="HPT domain"/>
    <property type="match status" value="1"/>
</dbReference>
<dbReference type="PROSITE" id="PS50110">
    <property type="entry name" value="RESPONSE_REGULATORY"/>
    <property type="match status" value="1"/>
</dbReference>
<dbReference type="SMART" id="SM00448">
    <property type="entry name" value="REC"/>
    <property type="match status" value="1"/>
</dbReference>
<gene>
    <name evidence="5" type="ORF">SAMN05444336_1075</name>
</gene>
<dbReference type="AlphaFoldDB" id="A0A1H3CVC6"/>
<dbReference type="InterPro" id="IPR050595">
    <property type="entry name" value="Bact_response_regulator"/>
</dbReference>
<dbReference type="InterPro" id="IPR036641">
    <property type="entry name" value="HPT_dom_sf"/>
</dbReference>
<dbReference type="Pfam" id="PF01627">
    <property type="entry name" value="Hpt"/>
    <property type="match status" value="1"/>
</dbReference>
<sequence length="296" mass="30967">MARALQRITYVEDEPDIRAIANLLLTQVGGFETDMCASGQEALDRTGDFNPDLILLDVMMPGLDGPQTLAGLRKDARLARTPVIFVTAKVQGREVSRYISMGAVDVIPKPFDPLTLPDKLRAIWDRTCAAPPAGEDAAERVLALVEQHCRSLIRQSEHLRDLLDRGVLGPAADATTDEGGAAAATNEGGAAAAGTESGALAGDVASIAHTLTGSAGAFGFSEISEAARALETEAERLGALALDPSSVGGAAEAAALAAMRGAFEHLAKLIATVTPSHSRLYRARLSRSEREADDAD</sequence>
<dbReference type="PANTHER" id="PTHR44591">
    <property type="entry name" value="STRESS RESPONSE REGULATOR PROTEIN 1"/>
    <property type="match status" value="1"/>
</dbReference>
<feature type="domain" description="Response regulatory" evidence="4">
    <location>
        <begin position="7"/>
        <end position="124"/>
    </location>
</feature>
<feature type="modified residue" description="4-aspartylphosphate" evidence="3">
    <location>
        <position position="57"/>
    </location>
</feature>
<keyword evidence="1 3" id="KW-0597">Phosphoprotein</keyword>
<evidence type="ECO:0000256" key="1">
    <source>
        <dbReference type="ARBA" id="ARBA00022553"/>
    </source>
</evidence>
<dbReference type="InterPro" id="IPR008207">
    <property type="entry name" value="Sig_transdc_His_kin_Hpt_dom"/>
</dbReference>
<dbReference type="RefSeq" id="WP_092683744.1">
    <property type="nucleotide sequence ID" value="NZ_FNMZ01000007.1"/>
</dbReference>
<dbReference type="PANTHER" id="PTHR44591:SF3">
    <property type="entry name" value="RESPONSE REGULATORY DOMAIN-CONTAINING PROTEIN"/>
    <property type="match status" value="1"/>
</dbReference>
<dbReference type="InterPro" id="IPR011006">
    <property type="entry name" value="CheY-like_superfamily"/>
</dbReference>
<proteinExistence type="predicted"/>
<dbReference type="STRING" id="356660.SAMN05444336_1075"/>
<name>A0A1H3CVC6_9RHOB</name>
<keyword evidence="2" id="KW-0902">Two-component regulatory system</keyword>
<evidence type="ECO:0000256" key="3">
    <source>
        <dbReference type="PROSITE-ProRule" id="PRU00169"/>
    </source>
</evidence>
<dbReference type="SUPFAM" id="SSF52172">
    <property type="entry name" value="CheY-like"/>
    <property type="match status" value="1"/>
</dbReference>
<evidence type="ECO:0000259" key="4">
    <source>
        <dbReference type="PROSITE" id="PS50110"/>
    </source>
</evidence>
<evidence type="ECO:0000256" key="2">
    <source>
        <dbReference type="ARBA" id="ARBA00023012"/>
    </source>
</evidence>
<protein>
    <submittedName>
        <fullName evidence="5">Hpt domain-containing protein</fullName>
    </submittedName>
</protein>
<dbReference type="GO" id="GO:0000160">
    <property type="term" value="P:phosphorelay signal transduction system"/>
    <property type="evidence" value="ECO:0007669"/>
    <property type="project" value="UniProtKB-KW"/>
</dbReference>
<dbReference type="OrthoDB" id="9800897at2"/>
<dbReference type="Gene3D" id="3.40.50.2300">
    <property type="match status" value="1"/>
</dbReference>
<evidence type="ECO:0000313" key="5">
    <source>
        <dbReference type="EMBL" id="SDX58036.1"/>
    </source>
</evidence>
<evidence type="ECO:0000313" key="6">
    <source>
        <dbReference type="Proteomes" id="UP000199118"/>
    </source>
</evidence>
<dbReference type="GO" id="GO:0004672">
    <property type="term" value="F:protein kinase activity"/>
    <property type="evidence" value="ECO:0007669"/>
    <property type="project" value="UniProtKB-ARBA"/>
</dbReference>
<keyword evidence="6" id="KW-1185">Reference proteome</keyword>